<dbReference type="EMBL" id="JBBNAF010000005">
    <property type="protein sequence ID" value="KAK9143956.1"/>
    <property type="molecule type" value="Genomic_DNA"/>
</dbReference>
<evidence type="ECO:0000256" key="1">
    <source>
        <dbReference type="SAM" id="MobiDB-lite"/>
    </source>
</evidence>
<protein>
    <submittedName>
        <fullName evidence="3">Uncharacterized protein</fullName>
    </submittedName>
</protein>
<feature type="transmembrane region" description="Helical" evidence="2">
    <location>
        <begin position="171"/>
        <end position="191"/>
    </location>
</feature>
<sequence length="297" mass="33511">MVKLATVRDCRMYGPWPERNRWEYINAGVYMFGAIVLLVGFLCELSESAAKPGLAVLLISLVIVSLVNVHDLFAHFAGIDFRLPLMRFDWQLGLVEFGVPIVQILGSVVFFVGILFIFIVVEKGHGHLKLQRHGLNMLIGGPALWLLGSIHNACQIYEKADGHLQILQQCVHVPFLLGSLLFLVAGIINKYEHIGLNLLGKKWVVMGIAGSILFFIGGLMNLMKVFKMQQMDGIRLEKLRCGAQERLSFEREGQVPLILEEQRRRKRQHQHEEPVPRLVPQHAPTPYKDVLVGHSQA</sequence>
<feature type="transmembrane region" description="Helical" evidence="2">
    <location>
        <begin position="133"/>
        <end position="151"/>
    </location>
</feature>
<keyword evidence="2" id="KW-1133">Transmembrane helix</keyword>
<reference evidence="3 4" key="1">
    <citation type="submission" date="2024-01" db="EMBL/GenBank/DDBJ databases">
        <title>Genome assemblies of Stephania.</title>
        <authorList>
            <person name="Yang L."/>
        </authorList>
    </citation>
    <scope>NUCLEOTIDE SEQUENCE [LARGE SCALE GENOMIC DNA]</scope>
    <source>
        <strain evidence="3">YNDBR</strain>
        <tissue evidence="3">Leaf</tissue>
    </source>
</reference>
<feature type="transmembrane region" description="Helical" evidence="2">
    <location>
        <begin position="24"/>
        <end position="43"/>
    </location>
</feature>
<keyword evidence="2" id="KW-0812">Transmembrane</keyword>
<keyword evidence="2" id="KW-0472">Membrane</keyword>
<evidence type="ECO:0000256" key="2">
    <source>
        <dbReference type="SAM" id="Phobius"/>
    </source>
</evidence>
<dbReference type="AlphaFoldDB" id="A0AAP0K183"/>
<comment type="caution">
    <text evidence="3">The sequence shown here is derived from an EMBL/GenBank/DDBJ whole genome shotgun (WGS) entry which is preliminary data.</text>
</comment>
<gene>
    <name evidence="3" type="ORF">Syun_013356</name>
</gene>
<dbReference type="PANTHER" id="PTHR34967">
    <property type="entry name" value="OS02G0257200 PROTEIN"/>
    <property type="match status" value="1"/>
</dbReference>
<dbReference type="PANTHER" id="PTHR34967:SF1">
    <property type="entry name" value="OS02G0257200 PROTEIN"/>
    <property type="match status" value="1"/>
</dbReference>
<accession>A0AAP0K183</accession>
<organism evidence="3 4">
    <name type="scientific">Stephania yunnanensis</name>
    <dbReference type="NCBI Taxonomy" id="152371"/>
    <lineage>
        <taxon>Eukaryota</taxon>
        <taxon>Viridiplantae</taxon>
        <taxon>Streptophyta</taxon>
        <taxon>Embryophyta</taxon>
        <taxon>Tracheophyta</taxon>
        <taxon>Spermatophyta</taxon>
        <taxon>Magnoliopsida</taxon>
        <taxon>Ranunculales</taxon>
        <taxon>Menispermaceae</taxon>
        <taxon>Menispermoideae</taxon>
        <taxon>Cissampelideae</taxon>
        <taxon>Stephania</taxon>
    </lineage>
</organism>
<feature type="region of interest" description="Disordered" evidence="1">
    <location>
        <begin position="263"/>
        <end position="287"/>
    </location>
</feature>
<evidence type="ECO:0000313" key="3">
    <source>
        <dbReference type="EMBL" id="KAK9143956.1"/>
    </source>
</evidence>
<feature type="transmembrane region" description="Helical" evidence="2">
    <location>
        <begin position="97"/>
        <end position="121"/>
    </location>
</feature>
<proteinExistence type="predicted"/>
<evidence type="ECO:0000313" key="4">
    <source>
        <dbReference type="Proteomes" id="UP001420932"/>
    </source>
</evidence>
<feature type="transmembrane region" description="Helical" evidence="2">
    <location>
        <begin position="203"/>
        <end position="223"/>
    </location>
</feature>
<feature type="transmembrane region" description="Helical" evidence="2">
    <location>
        <begin position="55"/>
        <end position="77"/>
    </location>
</feature>
<keyword evidence="4" id="KW-1185">Reference proteome</keyword>
<dbReference type="Proteomes" id="UP001420932">
    <property type="component" value="Unassembled WGS sequence"/>
</dbReference>
<name>A0AAP0K183_9MAGN</name>